<feature type="transmembrane region" description="Helical" evidence="1">
    <location>
        <begin position="83"/>
        <end position="105"/>
    </location>
</feature>
<gene>
    <name evidence="2" type="ORF">GCM10011594_40620</name>
</gene>
<organism evidence="2 3">
    <name type="scientific">Nakamurella endophytica</name>
    <dbReference type="NCBI Taxonomy" id="1748367"/>
    <lineage>
        <taxon>Bacteria</taxon>
        <taxon>Bacillati</taxon>
        <taxon>Actinomycetota</taxon>
        <taxon>Actinomycetes</taxon>
        <taxon>Nakamurellales</taxon>
        <taxon>Nakamurellaceae</taxon>
        <taxon>Nakamurella</taxon>
    </lineage>
</organism>
<evidence type="ECO:0000313" key="2">
    <source>
        <dbReference type="EMBL" id="GGM16397.1"/>
    </source>
</evidence>
<dbReference type="AlphaFoldDB" id="A0A917TBP6"/>
<feature type="transmembrane region" description="Helical" evidence="1">
    <location>
        <begin position="7"/>
        <end position="29"/>
    </location>
</feature>
<keyword evidence="1" id="KW-0812">Transmembrane</keyword>
<dbReference type="EMBL" id="BMNA01000016">
    <property type="protein sequence ID" value="GGM16397.1"/>
    <property type="molecule type" value="Genomic_DNA"/>
</dbReference>
<feature type="transmembrane region" description="Helical" evidence="1">
    <location>
        <begin position="117"/>
        <end position="135"/>
    </location>
</feature>
<feature type="transmembrane region" description="Helical" evidence="1">
    <location>
        <begin position="41"/>
        <end position="59"/>
    </location>
</feature>
<dbReference type="RefSeq" id="WP_188944695.1">
    <property type="nucleotide sequence ID" value="NZ_BMNA01000016.1"/>
</dbReference>
<reference evidence="2" key="2">
    <citation type="submission" date="2020-09" db="EMBL/GenBank/DDBJ databases">
        <authorList>
            <person name="Sun Q."/>
            <person name="Zhou Y."/>
        </authorList>
    </citation>
    <scope>NUCLEOTIDE SEQUENCE</scope>
    <source>
        <strain evidence="2">CGMCC 4.7308</strain>
    </source>
</reference>
<evidence type="ECO:0000256" key="1">
    <source>
        <dbReference type="SAM" id="Phobius"/>
    </source>
</evidence>
<comment type="caution">
    <text evidence="2">The sequence shown here is derived from an EMBL/GenBank/DDBJ whole genome shotgun (WGS) entry which is preliminary data.</text>
</comment>
<proteinExistence type="predicted"/>
<feature type="transmembrane region" description="Helical" evidence="1">
    <location>
        <begin position="199"/>
        <end position="218"/>
    </location>
</feature>
<evidence type="ECO:0000313" key="3">
    <source>
        <dbReference type="Proteomes" id="UP000655208"/>
    </source>
</evidence>
<name>A0A917TBP6_9ACTN</name>
<keyword evidence="1" id="KW-1133">Transmembrane helix</keyword>
<dbReference type="Pfam" id="PF07077">
    <property type="entry name" value="DUF1345"/>
    <property type="match status" value="1"/>
</dbReference>
<accession>A0A917TBP6</accession>
<reference evidence="2" key="1">
    <citation type="journal article" date="2014" name="Int. J. Syst. Evol. Microbiol.">
        <title>Complete genome sequence of Corynebacterium casei LMG S-19264T (=DSM 44701T), isolated from a smear-ripened cheese.</title>
        <authorList>
            <consortium name="US DOE Joint Genome Institute (JGI-PGF)"/>
            <person name="Walter F."/>
            <person name="Albersmeier A."/>
            <person name="Kalinowski J."/>
            <person name="Ruckert C."/>
        </authorList>
    </citation>
    <scope>NUCLEOTIDE SEQUENCE</scope>
    <source>
        <strain evidence="2">CGMCC 4.7308</strain>
    </source>
</reference>
<sequence>MATPSAPVLAVASRAVELALVALGVLFTFVVEDEHSSLEVLLWWVLLAMVYLVAGGIRLRRSRIRPTGAVGAPGGLSGHRLRFTFLFAMISSLTGLTTAFDIALSSSQTDTEQALEALGGVAMILSWLLLHSGYARRYAQLFDRGGGLRFPQPDAEAHPAGTVLPRPTSVDFLYFAFSIGATFSTSDVQVVQSRMRWHVLVHSVLSFFYNAAVVAYAITVLREV</sequence>
<keyword evidence="3" id="KW-1185">Reference proteome</keyword>
<dbReference type="InterPro" id="IPR009781">
    <property type="entry name" value="DUF1345"/>
</dbReference>
<protein>
    <submittedName>
        <fullName evidence="2">Membrane protein</fullName>
    </submittedName>
</protein>
<keyword evidence="1" id="KW-0472">Membrane</keyword>
<dbReference type="Proteomes" id="UP000655208">
    <property type="component" value="Unassembled WGS sequence"/>
</dbReference>